<proteinExistence type="predicted"/>
<evidence type="ECO:0008006" key="2">
    <source>
        <dbReference type="Google" id="ProtNLM"/>
    </source>
</evidence>
<dbReference type="EMBL" id="UINC01157773">
    <property type="protein sequence ID" value="SVD54944.1"/>
    <property type="molecule type" value="Genomic_DNA"/>
</dbReference>
<sequence length="24" mass="2461">MSDNRVAIVTAAGKGMGEAIAREL</sequence>
<dbReference type="AlphaFoldDB" id="A0A382W8E7"/>
<reference evidence="1" key="1">
    <citation type="submission" date="2018-05" db="EMBL/GenBank/DDBJ databases">
        <authorList>
            <person name="Lanie J.A."/>
            <person name="Ng W.-L."/>
            <person name="Kazmierczak K.M."/>
            <person name="Andrzejewski T.M."/>
            <person name="Davidsen T.M."/>
            <person name="Wayne K.J."/>
            <person name="Tettelin H."/>
            <person name="Glass J.I."/>
            <person name="Rusch D."/>
            <person name="Podicherti R."/>
            <person name="Tsui H.-C.T."/>
            <person name="Winkler M.E."/>
        </authorList>
    </citation>
    <scope>NUCLEOTIDE SEQUENCE</scope>
</reference>
<name>A0A382W8E7_9ZZZZ</name>
<accession>A0A382W8E7</accession>
<protein>
    <recommendedName>
        <fullName evidence="2">3-oxoacyl-ACP reductase</fullName>
    </recommendedName>
</protein>
<organism evidence="1">
    <name type="scientific">marine metagenome</name>
    <dbReference type="NCBI Taxonomy" id="408172"/>
    <lineage>
        <taxon>unclassified sequences</taxon>
        <taxon>metagenomes</taxon>
        <taxon>ecological metagenomes</taxon>
    </lineage>
</organism>
<gene>
    <name evidence="1" type="ORF">METZ01_LOCUS407798</name>
</gene>
<evidence type="ECO:0000313" key="1">
    <source>
        <dbReference type="EMBL" id="SVD54944.1"/>
    </source>
</evidence>
<feature type="non-terminal residue" evidence="1">
    <location>
        <position position="24"/>
    </location>
</feature>